<name>A0ABW9QT67_9ACTN</name>
<evidence type="ECO:0000313" key="3">
    <source>
        <dbReference type="Proteomes" id="UP000437736"/>
    </source>
</evidence>
<comment type="caution">
    <text evidence="2">The sequence shown here is derived from an EMBL/GenBank/DDBJ whole genome shotgun (WGS) entry which is preliminary data.</text>
</comment>
<protein>
    <submittedName>
        <fullName evidence="2">DNA topoisomerase I</fullName>
    </submittedName>
</protein>
<feature type="region of interest" description="Disordered" evidence="1">
    <location>
        <begin position="265"/>
        <end position="330"/>
    </location>
</feature>
<organism evidence="2 3">
    <name type="scientific">Acidiferrimicrobium australe</name>
    <dbReference type="NCBI Taxonomy" id="2664430"/>
    <lineage>
        <taxon>Bacteria</taxon>
        <taxon>Bacillati</taxon>
        <taxon>Actinomycetota</taxon>
        <taxon>Acidimicrobiia</taxon>
        <taxon>Acidimicrobiales</taxon>
        <taxon>Acidimicrobiaceae</taxon>
        <taxon>Acidiferrimicrobium</taxon>
    </lineage>
</organism>
<dbReference type="Pfam" id="PF13368">
    <property type="entry name" value="Toprim_C_rpt"/>
    <property type="match status" value="4"/>
</dbReference>
<keyword evidence="3" id="KW-1185">Reference proteome</keyword>
<accession>A0ABW9QT67</accession>
<feature type="non-terminal residue" evidence="2">
    <location>
        <position position="1"/>
    </location>
</feature>
<dbReference type="EMBL" id="WJHE01000366">
    <property type="protein sequence ID" value="MST32706.1"/>
    <property type="molecule type" value="Genomic_DNA"/>
</dbReference>
<dbReference type="PANTHER" id="PTHR42785:SF1">
    <property type="entry name" value="DNA TOPOISOMERASE"/>
    <property type="match status" value="1"/>
</dbReference>
<feature type="compositionally biased region" description="Low complexity" evidence="1">
    <location>
        <begin position="299"/>
        <end position="324"/>
    </location>
</feature>
<feature type="compositionally biased region" description="Basic residues" evidence="1">
    <location>
        <begin position="273"/>
        <end position="298"/>
    </location>
</feature>
<dbReference type="PANTHER" id="PTHR42785">
    <property type="entry name" value="DNA TOPOISOMERASE, TYPE IA, CORE"/>
    <property type="match status" value="1"/>
</dbReference>
<evidence type="ECO:0000313" key="2">
    <source>
        <dbReference type="EMBL" id="MST32706.1"/>
    </source>
</evidence>
<gene>
    <name evidence="2" type="ORF">GHK86_08225</name>
</gene>
<dbReference type="InterPro" id="IPR000380">
    <property type="entry name" value="Topo_IA"/>
</dbReference>
<dbReference type="Proteomes" id="UP000437736">
    <property type="component" value="Unassembled WGS sequence"/>
</dbReference>
<sequence length="330" mass="34253">NGAGGGDGLGLKRLVSEQLTDIDAREINSIPLGETADGEAIVLRVGRYGPYIQKGDDRASVPEDLAPDELTPERAEELLAQGSSERVVGEDPDSGLPILVKAGRYGPYVQVGEADEVEGKPRTASLLSGMDPRTLTLDEALRVLTLPRTVGVDPGTGEEIVATNGRYGPYLKKGSDSRSLDSEQALFDITLEQALAVFAQPKLRRGQRAAAPLRELGPDPVTGGPILLKEGRFGPYVTDGETNASLRKGDTVEGLTPERAAELLADRRAAGPAKKKAAAKKTTAKKATAKKTTAKKAAGKTAAGTAAKAGAAKKAAGATKAARAAAKKQA</sequence>
<evidence type="ECO:0000256" key="1">
    <source>
        <dbReference type="SAM" id="MobiDB-lite"/>
    </source>
</evidence>
<reference evidence="2 3" key="1">
    <citation type="submission" date="2019-11" db="EMBL/GenBank/DDBJ databases">
        <title>Acidiferrimicrobium australis gen. nov., sp. nov., an acidophilic and obligately heterotrophic, member of the Actinobacteria that catalyses dissimilatory oxido- reduction of iron isolated from metal-rich acidic water in Chile.</title>
        <authorList>
            <person name="Gonzalez D."/>
            <person name="Huber K."/>
            <person name="Hedrich S."/>
            <person name="Rojas-Villalobos C."/>
            <person name="Quatrini R."/>
            <person name="Dinamarca M.A."/>
            <person name="Schwarz A."/>
            <person name="Canales C."/>
            <person name="Nancucheo I."/>
        </authorList>
    </citation>
    <scope>NUCLEOTIDE SEQUENCE [LARGE SCALE GENOMIC DNA]</scope>
    <source>
        <strain evidence="2 3">USS-CCA1</strain>
    </source>
</reference>
<dbReference type="InterPro" id="IPR025589">
    <property type="entry name" value="Toprim_C_rpt"/>
</dbReference>
<proteinExistence type="predicted"/>